<dbReference type="Proteomes" id="UP000238375">
    <property type="component" value="Unassembled WGS sequence"/>
</dbReference>
<sequence length="106" mass="11419">MTDLFDYLQTRKNEGGAVLGSYTVTDINMVAPKPQAFLFTAEGTGKRKGKLLTVAIREAGGSDGDSYEVDVTDTNAAKTFSYAALSRQAVEQFLQTGLMPTADEPF</sequence>
<keyword evidence="2" id="KW-1185">Reference proteome</keyword>
<comment type="caution">
    <text evidence="1">The sequence shown here is derived from an EMBL/GenBank/DDBJ whole genome shotgun (WGS) entry which is preliminary data.</text>
</comment>
<proteinExistence type="predicted"/>
<name>A0A2T0RP07_9BACT</name>
<protein>
    <submittedName>
        <fullName evidence="1">Uncharacterized protein</fullName>
    </submittedName>
</protein>
<evidence type="ECO:0000313" key="1">
    <source>
        <dbReference type="EMBL" id="PRY22925.1"/>
    </source>
</evidence>
<reference evidence="1 2" key="1">
    <citation type="submission" date="2018-03" db="EMBL/GenBank/DDBJ databases">
        <title>Genomic Encyclopedia of Archaeal and Bacterial Type Strains, Phase II (KMG-II): from individual species to whole genera.</title>
        <authorList>
            <person name="Goeker M."/>
        </authorList>
    </citation>
    <scope>NUCLEOTIDE SEQUENCE [LARGE SCALE GENOMIC DNA]</scope>
    <source>
        <strain evidence="1 2">DSM 28354</strain>
    </source>
</reference>
<dbReference type="AlphaFoldDB" id="A0A2T0RP07"/>
<dbReference type="RefSeq" id="WP_106140865.1">
    <property type="nucleotide sequence ID" value="NZ_PVTE01000043.1"/>
</dbReference>
<evidence type="ECO:0000313" key="2">
    <source>
        <dbReference type="Proteomes" id="UP000238375"/>
    </source>
</evidence>
<dbReference type="EMBL" id="PVTE01000043">
    <property type="protein sequence ID" value="PRY22925.1"/>
    <property type="molecule type" value="Genomic_DNA"/>
</dbReference>
<organism evidence="1 2">
    <name type="scientific">Spirosoma oryzae</name>
    <dbReference type="NCBI Taxonomy" id="1469603"/>
    <lineage>
        <taxon>Bacteria</taxon>
        <taxon>Pseudomonadati</taxon>
        <taxon>Bacteroidota</taxon>
        <taxon>Cytophagia</taxon>
        <taxon>Cytophagales</taxon>
        <taxon>Cytophagaceae</taxon>
        <taxon>Spirosoma</taxon>
    </lineage>
</organism>
<gene>
    <name evidence="1" type="ORF">CLV58_14310</name>
</gene>
<accession>A0A2T0RP07</accession>